<feature type="compositionally biased region" description="Low complexity" evidence="1">
    <location>
        <begin position="72"/>
        <end position="87"/>
    </location>
</feature>
<name>A0AAD7KCD4_9AGAR</name>
<sequence length="160" mass="16890">VGMGMEVDSAASQAPLEGGGYQARPNTAPTADYVRLLEETFGPGSVLRGEGEKPVALGSRRKGAKGRGGSVGTSVSAGTGRGWSVSGSEVDVDVGMEVDSGDAGDQSLLDGQAEHETDGPQLWRCLWEVSQLAVEDVPFGDEHGLRKMARRLLRHWPEEL</sequence>
<feature type="non-terminal residue" evidence="2">
    <location>
        <position position="1"/>
    </location>
</feature>
<reference evidence="2" key="1">
    <citation type="submission" date="2023-03" db="EMBL/GenBank/DDBJ databases">
        <title>Massive genome expansion in bonnet fungi (Mycena s.s.) driven by repeated elements and novel gene families across ecological guilds.</title>
        <authorList>
            <consortium name="Lawrence Berkeley National Laboratory"/>
            <person name="Harder C.B."/>
            <person name="Miyauchi S."/>
            <person name="Viragh M."/>
            <person name="Kuo A."/>
            <person name="Thoen E."/>
            <person name="Andreopoulos B."/>
            <person name="Lu D."/>
            <person name="Skrede I."/>
            <person name="Drula E."/>
            <person name="Henrissat B."/>
            <person name="Morin E."/>
            <person name="Kohler A."/>
            <person name="Barry K."/>
            <person name="LaButti K."/>
            <person name="Morin E."/>
            <person name="Salamov A."/>
            <person name="Lipzen A."/>
            <person name="Mereny Z."/>
            <person name="Hegedus B."/>
            <person name="Baldrian P."/>
            <person name="Stursova M."/>
            <person name="Weitz H."/>
            <person name="Taylor A."/>
            <person name="Grigoriev I.V."/>
            <person name="Nagy L.G."/>
            <person name="Martin F."/>
            <person name="Kauserud H."/>
        </authorList>
    </citation>
    <scope>NUCLEOTIDE SEQUENCE</scope>
    <source>
        <strain evidence="2">CBHHK182m</strain>
    </source>
</reference>
<accession>A0AAD7KCD4</accession>
<evidence type="ECO:0000313" key="2">
    <source>
        <dbReference type="EMBL" id="KAJ7781640.1"/>
    </source>
</evidence>
<dbReference type="EMBL" id="JARKIB010000004">
    <property type="protein sequence ID" value="KAJ7781640.1"/>
    <property type="molecule type" value="Genomic_DNA"/>
</dbReference>
<dbReference type="AlphaFoldDB" id="A0AAD7KCD4"/>
<comment type="caution">
    <text evidence="2">The sequence shown here is derived from an EMBL/GenBank/DDBJ whole genome shotgun (WGS) entry which is preliminary data.</text>
</comment>
<feature type="region of interest" description="Disordered" evidence="1">
    <location>
        <begin position="1"/>
        <end position="27"/>
    </location>
</feature>
<proteinExistence type="predicted"/>
<organism evidence="2 3">
    <name type="scientific">Mycena metata</name>
    <dbReference type="NCBI Taxonomy" id="1033252"/>
    <lineage>
        <taxon>Eukaryota</taxon>
        <taxon>Fungi</taxon>
        <taxon>Dikarya</taxon>
        <taxon>Basidiomycota</taxon>
        <taxon>Agaricomycotina</taxon>
        <taxon>Agaricomycetes</taxon>
        <taxon>Agaricomycetidae</taxon>
        <taxon>Agaricales</taxon>
        <taxon>Marasmiineae</taxon>
        <taxon>Mycenaceae</taxon>
        <taxon>Mycena</taxon>
    </lineage>
</organism>
<gene>
    <name evidence="2" type="ORF">B0H16DRAFT_1499179</name>
</gene>
<feature type="region of interest" description="Disordered" evidence="1">
    <location>
        <begin position="43"/>
        <end position="87"/>
    </location>
</feature>
<evidence type="ECO:0000256" key="1">
    <source>
        <dbReference type="SAM" id="MobiDB-lite"/>
    </source>
</evidence>
<protein>
    <submittedName>
        <fullName evidence="2">Uncharacterized protein</fullName>
    </submittedName>
</protein>
<dbReference type="Proteomes" id="UP001215598">
    <property type="component" value="Unassembled WGS sequence"/>
</dbReference>
<keyword evidence="3" id="KW-1185">Reference proteome</keyword>
<evidence type="ECO:0000313" key="3">
    <source>
        <dbReference type="Proteomes" id="UP001215598"/>
    </source>
</evidence>